<feature type="transmembrane region" description="Helical" evidence="1">
    <location>
        <begin position="66"/>
        <end position="90"/>
    </location>
</feature>
<dbReference type="RefSeq" id="XP_629219.1">
    <property type="nucleotide sequence ID" value="XM_629217.1"/>
</dbReference>
<dbReference type="FunCoup" id="Q54C47">
    <property type="interactions" value="1"/>
</dbReference>
<protein>
    <recommendedName>
        <fullName evidence="4">Transmembrane protein</fullName>
    </recommendedName>
</protein>
<evidence type="ECO:0000256" key="1">
    <source>
        <dbReference type="SAM" id="Phobius"/>
    </source>
</evidence>
<dbReference type="PaxDb" id="44689-DDB0305302"/>
<feature type="transmembrane region" description="Helical" evidence="1">
    <location>
        <begin position="110"/>
        <end position="130"/>
    </location>
</feature>
<comment type="caution">
    <text evidence="2">The sequence shown here is derived from an EMBL/GenBank/DDBJ whole genome shotgun (WGS) entry which is preliminary data.</text>
</comment>
<accession>Q54C47</accession>
<dbReference type="InParanoid" id="Q54C47"/>
<gene>
    <name evidence="2" type="ORF">DDB_G0293250</name>
</gene>
<sequence>MVMMHDEYISPTKLQFGFMIAVAFLGTIGVMGFCQNVFDILLGVISILSIYIGMRGVWKRKKRWLFVFMWLMMGMGFLHLVSFAVVVILHHKNPTKNTVFGFVPDIVIDIFRAVYCFGLSFFTGFIRNTVEYRRPTTQMNRI</sequence>
<dbReference type="SMR" id="Q54C47"/>
<dbReference type="EMBL" id="AAFI02000200">
    <property type="protein sequence ID" value="EAL60824.1"/>
    <property type="molecule type" value="Genomic_DNA"/>
</dbReference>
<keyword evidence="1" id="KW-1133">Transmembrane helix</keyword>
<dbReference type="dictyBase" id="DDB_G0293250"/>
<keyword evidence="3" id="KW-1185">Reference proteome</keyword>
<keyword evidence="1" id="KW-0472">Membrane</keyword>
<dbReference type="VEuPathDB" id="AmoebaDB:DDB_G0293250"/>
<reference evidence="2 3" key="1">
    <citation type="journal article" date="2005" name="Nature">
        <title>The genome of the social amoeba Dictyostelium discoideum.</title>
        <authorList>
            <consortium name="The Dictyostelium discoideum Sequencing Consortium"/>
            <person name="Eichinger L."/>
            <person name="Pachebat J.A."/>
            <person name="Glockner G."/>
            <person name="Rajandream M.A."/>
            <person name="Sucgang R."/>
            <person name="Berriman M."/>
            <person name="Song J."/>
            <person name="Olsen R."/>
            <person name="Szafranski K."/>
            <person name="Xu Q."/>
            <person name="Tunggal B."/>
            <person name="Kummerfeld S."/>
            <person name="Madera M."/>
            <person name="Konfortov B.A."/>
            <person name="Rivero F."/>
            <person name="Bankier A.T."/>
            <person name="Lehmann R."/>
            <person name="Hamlin N."/>
            <person name="Davies R."/>
            <person name="Gaudet P."/>
            <person name="Fey P."/>
            <person name="Pilcher K."/>
            <person name="Chen G."/>
            <person name="Saunders D."/>
            <person name="Sodergren E."/>
            <person name="Davis P."/>
            <person name="Kerhornou A."/>
            <person name="Nie X."/>
            <person name="Hall N."/>
            <person name="Anjard C."/>
            <person name="Hemphill L."/>
            <person name="Bason N."/>
            <person name="Farbrother P."/>
            <person name="Desany B."/>
            <person name="Just E."/>
            <person name="Morio T."/>
            <person name="Rost R."/>
            <person name="Churcher C."/>
            <person name="Cooper J."/>
            <person name="Haydock S."/>
            <person name="van Driessche N."/>
            <person name="Cronin A."/>
            <person name="Goodhead I."/>
            <person name="Muzny D."/>
            <person name="Mourier T."/>
            <person name="Pain A."/>
            <person name="Lu M."/>
            <person name="Harper D."/>
            <person name="Lindsay R."/>
            <person name="Hauser H."/>
            <person name="James K."/>
            <person name="Quiles M."/>
            <person name="Madan Babu M."/>
            <person name="Saito T."/>
            <person name="Buchrieser C."/>
            <person name="Wardroper A."/>
            <person name="Felder M."/>
            <person name="Thangavelu M."/>
            <person name="Johnson D."/>
            <person name="Knights A."/>
            <person name="Loulseged H."/>
            <person name="Mungall K."/>
            <person name="Oliver K."/>
            <person name="Price C."/>
            <person name="Quail M.A."/>
            <person name="Urushihara H."/>
            <person name="Hernandez J."/>
            <person name="Rabbinowitsch E."/>
            <person name="Steffen D."/>
            <person name="Sanders M."/>
            <person name="Ma J."/>
            <person name="Kohara Y."/>
            <person name="Sharp S."/>
            <person name="Simmonds M."/>
            <person name="Spiegler S."/>
            <person name="Tivey A."/>
            <person name="Sugano S."/>
            <person name="White B."/>
            <person name="Walker D."/>
            <person name="Woodward J."/>
            <person name="Winckler T."/>
            <person name="Tanaka Y."/>
            <person name="Shaulsky G."/>
            <person name="Schleicher M."/>
            <person name="Weinstock G."/>
            <person name="Rosenthal A."/>
            <person name="Cox E.C."/>
            <person name="Chisholm R.L."/>
            <person name="Gibbs R."/>
            <person name="Loomis W.F."/>
            <person name="Platzer M."/>
            <person name="Kay R.R."/>
            <person name="Williams J."/>
            <person name="Dear P.H."/>
            <person name="Noegel A.A."/>
            <person name="Barrell B."/>
            <person name="Kuspa A."/>
        </authorList>
    </citation>
    <scope>NUCLEOTIDE SEQUENCE [LARGE SCALE GENOMIC DNA]</scope>
    <source>
        <strain evidence="2 3">AX4</strain>
    </source>
</reference>
<dbReference type="HOGENOM" id="CLU_1819434_0_0_1"/>
<name>Q54C47_DICDI</name>
<dbReference type="AlphaFoldDB" id="Q54C47"/>
<evidence type="ECO:0008006" key="4">
    <source>
        <dbReference type="Google" id="ProtNLM"/>
    </source>
</evidence>
<dbReference type="OMA" id="QKDSRFG"/>
<proteinExistence type="predicted"/>
<evidence type="ECO:0000313" key="2">
    <source>
        <dbReference type="EMBL" id="EAL60824.1"/>
    </source>
</evidence>
<dbReference type="GeneID" id="8629101"/>
<dbReference type="eggNOG" id="ENOG502RHXH">
    <property type="taxonomic scope" value="Eukaryota"/>
</dbReference>
<feature type="transmembrane region" description="Helical" evidence="1">
    <location>
        <begin position="37"/>
        <end position="54"/>
    </location>
</feature>
<evidence type="ECO:0000313" key="3">
    <source>
        <dbReference type="Proteomes" id="UP000002195"/>
    </source>
</evidence>
<organism evidence="2 3">
    <name type="scientific">Dictyostelium discoideum</name>
    <name type="common">Social amoeba</name>
    <dbReference type="NCBI Taxonomy" id="44689"/>
    <lineage>
        <taxon>Eukaryota</taxon>
        <taxon>Amoebozoa</taxon>
        <taxon>Evosea</taxon>
        <taxon>Eumycetozoa</taxon>
        <taxon>Dictyostelia</taxon>
        <taxon>Dictyosteliales</taxon>
        <taxon>Dictyosteliaceae</taxon>
        <taxon>Dictyostelium</taxon>
    </lineage>
</organism>
<dbReference type="KEGG" id="ddi:DDB_G0293250"/>
<keyword evidence="1" id="KW-0812">Transmembrane</keyword>
<dbReference type="Proteomes" id="UP000002195">
    <property type="component" value="Unassembled WGS sequence"/>
</dbReference>